<evidence type="ECO:0000313" key="7">
    <source>
        <dbReference type="EMBL" id="MFD2531161.1"/>
    </source>
</evidence>
<keyword evidence="3 6" id="KW-0489">Methyltransferase</keyword>
<keyword evidence="1 6" id="KW-0963">Cytoplasm</keyword>
<organism evidence="7 8">
    <name type="scientific">Gracilimonas halophila</name>
    <dbReference type="NCBI Taxonomy" id="1834464"/>
    <lineage>
        <taxon>Bacteria</taxon>
        <taxon>Pseudomonadati</taxon>
        <taxon>Balneolota</taxon>
        <taxon>Balneolia</taxon>
        <taxon>Balneolales</taxon>
        <taxon>Balneolaceae</taxon>
        <taxon>Gracilimonas</taxon>
    </lineage>
</organism>
<comment type="similarity">
    <text evidence="6">Belongs to the methyltransferase superfamily. RNA methyltransferase RsmG family.</text>
</comment>
<feature type="binding site" evidence="6">
    <location>
        <position position="81"/>
    </location>
    <ligand>
        <name>S-adenosyl-L-methionine</name>
        <dbReference type="ChEBI" id="CHEBI:59789"/>
    </ligand>
</feature>
<evidence type="ECO:0000313" key="8">
    <source>
        <dbReference type="Proteomes" id="UP001597460"/>
    </source>
</evidence>
<dbReference type="SUPFAM" id="SSF53335">
    <property type="entry name" value="S-adenosyl-L-methionine-dependent methyltransferases"/>
    <property type="match status" value="1"/>
</dbReference>
<comment type="caution">
    <text evidence="6">Lacks conserved residue(s) required for the propagation of feature annotation.</text>
</comment>
<dbReference type="Proteomes" id="UP001597460">
    <property type="component" value="Unassembled WGS sequence"/>
</dbReference>
<dbReference type="Pfam" id="PF02527">
    <property type="entry name" value="GidB"/>
    <property type="match status" value="1"/>
</dbReference>
<sequence>MKHVLSYSKYPADKVKYLRTSFLENKELLGQYVDHLLWWNDKINLVSRDVPRETVLNHIEHSLSISESDVFKEADFVIDAGTGGGLPGIPLAILRPEKQFVLNDIVSKKVMACKHMATKLKLKNIDSYMGSLKDLEVKPNSIIVSKHAFKVNEIMKMIEGKPWSGVILLKGGEEVEHELEGIASDLEVSVFDLQESFGNPFYEGKAMVEIKRKG</sequence>
<feature type="binding site" evidence="6">
    <location>
        <position position="86"/>
    </location>
    <ligand>
        <name>S-adenosyl-L-methionine</name>
        <dbReference type="ChEBI" id="CHEBI:59789"/>
    </ligand>
</feature>
<dbReference type="PANTHER" id="PTHR31760">
    <property type="entry name" value="S-ADENOSYL-L-METHIONINE-DEPENDENT METHYLTRANSFERASES SUPERFAMILY PROTEIN"/>
    <property type="match status" value="1"/>
</dbReference>
<name>A0ABW5JGL5_9BACT</name>
<dbReference type="PIRSF" id="PIRSF003078">
    <property type="entry name" value="GidB"/>
    <property type="match status" value="1"/>
</dbReference>
<dbReference type="EC" id="2.1.1.-" evidence="6"/>
<keyword evidence="2 6" id="KW-0698">rRNA processing</keyword>
<dbReference type="PANTHER" id="PTHR31760:SF0">
    <property type="entry name" value="S-ADENOSYL-L-METHIONINE-DEPENDENT METHYLTRANSFERASES SUPERFAMILY PROTEIN"/>
    <property type="match status" value="1"/>
</dbReference>
<evidence type="ECO:0000256" key="3">
    <source>
        <dbReference type="ARBA" id="ARBA00022603"/>
    </source>
</evidence>
<keyword evidence="8" id="KW-1185">Reference proteome</keyword>
<keyword evidence="4 6" id="KW-0808">Transferase</keyword>
<comment type="function">
    <text evidence="6">Specifically methylates the N7 position of a guanine in 16S rRNA.</text>
</comment>
<comment type="caution">
    <text evidence="7">The sequence shown here is derived from an EMBL/GenBank/DDBJ whole genome shotgun (WGS) entry which is preliminary data.</text>
</comment>
<accession>A0ABW5JGL5</accession>
<dbReference type="Gene3D" id="3.40.50.150">
    <property type="entry name" value="Vaccinia Virus protein VP39"/>
    <property type="match status" value="1"/>
</dbReference>
<comment type="subcellular location">
    <subcellularLocation>
        <location evidence="6">Cytoplasm</location>
    </subcellularLocation>
</comment>
<evidence type="ECO:0000256" key="4">
    <source>
        <dbReference type="ARBA" id="ARBA00022679"/>
    </source>
</evidence>
<evidence type="ECO:0000256" key="2">
    <source>
        <dbReference type="ARBA" id="ARBA00022552"/>
    </source>
</evidence>
<dbReference type="RefSeq" id="WP_390297678.1">
    <property type="nucleotide sequence ID" value="NZ_JBHULI010000002.1"/>
</dbReference>
<dbReference type="HAMAP" id="MF_00074">
    <property type="entry name" value="16SrRNA_methyltr_G"/>
    <property type="match status" value="1"/>
</dbReference>
<evidence type="ECO:0000256" key="6">
    <source>
        <dbReference type="HAMAP-Rule" id="MF_00074"/>
    </source>
</evidence>
<protein>
    <recommendedName>
        <fullName evidence="6">Ribosomal RNA small subunit methyltransferase G</fullName>
        <ecNumber evidence="6">2.1.1.-</ecNumber>
    </recommendedName>
    <alternativeName>
        <fullName evidence="6">16S rRNA 7-methylguanosine methyltransferase</fullName>
        <shortName evidence="6">16S rRNA m7G methyltransferase</shortName>
    </alternativeName>
</protein>
<feature type="binding site" evidence="6">
    <location>
        <position position="146"/>
    </location>
    <ligand>
        <name>S-adenosyl-L-methionine</name>
        <dbReference type="ChEBI" id="CHEBI:59789"/>
    </ligand>
</feature>
<dbReference type="EMBL" id="JBHULI010000002">
    <property type="protein sequence ID" value="MFD2531161.1"/>
    <property type="molecule type" value="Genomic_DNA"/>
</dbReference>
<dbReference type="InterPro" id="IPR029063">
    <property type="entry name" value="SAM-dependent_MTases_sf"/>
</dbReference>
<keyword evidence="5 6" id="KW-0949">S-adenosyl-L-methionine</keyword>
<gene>
    <name evidence="6" type="primary">rsmG</name>
    <name evidence="7" type="ORF">ACFSVN_01730</name>
</gene>
<proteinExistence type="inferred from homology"/>
<dbReference type="InterPro" id="IPR003682">
    <property type="entry name" value="rRNA_ssu_MeTfrase_G"/>
</dbReference>
<evidence type="ECO:0000256" key="1">
    <source>
        <dbReference type="ARBA" id="ARBA00022490"/>
    </source>
</evidence>
<reference evidence="8" key="1">
    <citation type="journal article" date="2019" name="Int. J. Syst. Evol. Microbiol.">
        <title>The Global Catalogue of Microorganisms (GCM) 10K type strain sequencing project: providing services to taxonomists for standard genome sequencing and annotation.</title>
        <authorList>
            <consortium name="The Broad Institute Genomics Platform"/>
            <consortium name="The Broad Institute Genome Sequencing Center for Infectious Disease"/>
            <person name="Wu L."/>
            <person name="Ma J."/>
        </authorList>
    </citation>
    <scope>NUCLEOTIDE SEQUENCE [LARGE SCALE GENOMIC DNA]</scope>
    <source>
        <strain evidence="8">KCTC 52042</strain>
    </source>
</reference>
<evidence type="ECO:0000256" key="5">
    <source>
        <dbReference type="ARBA" id="ARBA00022691"/>
    </source>
</evidence>